<reference evidence="1 2" key="1">
    <citation type="journal article" date="2023" name="G3 (Bethesda)">
        <title>A chromosome-length genome assembly and annotation of blackberry (Rubus argutus, cv. 'Hillquist').</title>
        <authorList>
            <person name="Bruna T."/>
            <person name="Aryal R."/>
            <person name="Dudchenko O."/>
            <person name="Sargent D.J."/>
            <person name="Mead D."/>
            <person name="Buti M."/>
            <person name="Cavallini A."/>
            <person name="Hytonen T."/>
            <person name="Andres J."/>
            <person name="Pham M."/>
            <person name="Weisz D."/>
            <person name="Mascagni F."/>
            <person name="Usai G."/>
            <person name="Natali L."/>
            <person name="Bassil N."/>
            <person name="Fernandez G.E."/>
            <person name="Lomsadze A."/>
            <person name="Armour M."/>
            <person name="Olukolu B."/>
            <person name="Poorten T."/>
            <person name="Britton C."/>
            <person name="Davik J."/>
            <person name="Ashrafi H."/>
            <person name="Aiden E.L."/>
            <person name="Borodovsky M."/>
            <person name="Worthington M."/>
        </authorList>
    </citation>
    <scope>NUCLEOTIDE SEQUENCE [LARGE SCALE GENOMIC DNA]</scope>
    <source>
        <strain evidence="1">PI 553951</strain>
    </source>
</reference>
<accession>A0AAW1YSR6</accession>
<dbReference type="EMBL" id="JBEDUW010000001">
    <property type="protein sequence ID" value="KAK9951628.1"/>
    <property type="molecule type" value="Genomic_DNA"/>
</dbReference>
<name>A0AAW1YSR6_RUBAR</name>
<evidence type="ECO:0000313" key="1">
    <source>
        <dbReference type="EMBL" id="KAK9951628.1"/>
    </source>
</evidence>
<organism evidence="1 2">
    <name type="scientific">Rubus argutus</name>
    <name type="common">Southern blackberry</name>
    <dbReference type="NCBI Taxonomy" id="59490"/>
    <lineage>
        <taxon>Eukaryota</taxon>
        <taxon>Viridiplantae</taxon>
        <taxon>Streptophyta</taxon>
        <taxon>Embryophyta</taxon>
        <taxon>Tracheophyta</taxon>
        <taxon>Spermatophyta</taxon>
        <taxon>Magnoliopsida</taxon>
        <taxon>eudicotyledons</taxon>
        <taxon>Gunneridae</taxon>
        <taxon>Pentapetalae</taxon>
        <taxon>rosids</taxon>
        <taxon>fabids</taxon>
        <taxon>Rosales</taxon>
        <taxon>Rosaceae</taxon>
        <taxon>Rosoideae</taxon>
        <taxon>Rosoideae incertae sedis</taxon>
        <taxon>Rubus</taxon>
    </lineage>
</organism>
<dbReference type="AlphaFoldDB" id="A0AAW1YSR6"/>
<keyword evidence="2" id="KW-1185">Reference proteome</keyword>
<comment type="caution">
    <text evidence="1">The sequence shown here is derived from an EMBL/GenBank/DDBJ whole genome shotgun (WGS) entry which is preliminary data.</text>
</comment>
<evidence type="ECO:0000313" key="2">
    <source>
        <dbReference type="Proteomes" id="UP001457282"/>
    </source>
</evidence>
<sequence length="99" mass="11655">MRLIGTEGTGMRLLTHGYPGYRHETFCSWVPRGTVKRLMLMSTERYLHEAHGYPRHEAFGLWVPRGTFMRLMGTEGTGMRLLTHEYREYRHEALTHGYL</sequence>
<gene>
    <name evidence="1" type="ORF">M0R45_007066</name>
</gene>
<proteinExistence type="predicted"/>
<protein>
    <submittedName>
        <fullName evidence="1">Uncharacterized protein</fullName>
    </submittedName>
</protein>
<dbReference type="Proteomes" id="UP001457282">
    <property type="component" value="Unassembled WGS sequence"/>
</dbReference>